<dbReference type="InterPro" id="IPR036188">
    <property type="entry name" value="FAD/NAD-bd_sf"/>
</dbReference>
<dbReference type="SMR" id="A0A6M0S120"/>
<evidence type="ECO:0000313" key="5">
    <source>
        <dbReference type="Proteomes" id="UP000473574"/>
    </source>
</evidence>
<comment type="similarity">
    <text evidence="3">Belongs to the flavin-dependent halogenase family. Bacterial tryptophan halogenase subfamily.</text>
</comment>
<dbReference type="Gene3D" id="3.50.50.60">
    <property type="entry name" value="FAD/NAD(P)-binding domain"/>
    <property type="match status" value="1"/>
</dbReference>
<accession>A0A6M0S120</accession>
<sequence length="551" mass="63096">MNNAHKNQFDVIILGSGVGGATLATILAKHNLNVLMVDKKSHPRYAIGESLTTHTELLLKLLSRNYSIPEFEHLSSFQNIKEHLSTSACGHKRIFGFLYHHEGEEQSSHERIQWGTGDSSHLFRQEVDHYLVKASVSYGAKLLENINVVDLEISQHSVRIIAKNGESFTADYLVDASGYNSILARKFNLREYPTRFKTHSRSLFTHMINVKGTDEAIRESNGKKSDIPWKRGTTHHIFKEGWMWVIPFDNHEQSTNPVCSVGVNFNSRYLPKNGLAPEQEFQQFIMRFPSIASQFESAQTVQRWTSTDRIQYSSRTCVGERFYILPHSSGFVDPIFSVGLSQTFLTINPLAALILQAVSEKDFSSQNFLSLASLQEKIFNYNDMIAHCTYISFRDFNLMNAWLRVWLMQHLMPVWKLGFSQIDLFTKGYKPRSLSQLTDIKYLEDLDTQISPWGNGYVSKAIAEMEKVEKGLISPNEAARNIISTLNSASWLFRAMGIGDTSQNYFDLLKSQRFNLSLLAFAFWSQIFLAKSNRPFDFTISDFFKFRLNYA</sequence>
<dbReference type="AlphaFoldDB" id="A0A6M0S120"/>
<gene>
    <name evidence="4" type="ORF">D0962_03275</name>
</gene>
<evidence type="ECO:0000256" key="1">
    <source>
        <dbReference type="ARBA" id="ARBA00023002"/>
    </source>
</evidence>
<evidence type="ECO:0000256" key="2">
    <source>
        <dbReference type="ARBA" id="ARBA00023033"/>
    </source>
</evidence>
<dbReference type="InterPro" id="IPR050816">
    <property type="entry name" value="Flavin-dep_Halogenase_NPB"/>
</dbReference>
<keyword evidence="1" id="KW-0560">Oxidoreductase</keyword>
<dbReference type="PANTHER" id="PTHR43747:SF5">
    <property type="entry name" value="FAD-BINDING DOMAIN-CONTAINING PROTEIN"/>
    <property type="match status" value="1"/>
</dbReference>
<dbReference type="Pfam" id="PF04820">
    <property type="entry name" value="Trp_halogenase"/>
    <property type="match status" value="1"/>
</dbReference>
<dbReference type="PANTHER" id="PTHR43747">
    <property type="entry name" value="FAD-BINDING PROTEIN"/>
    <property type="match status" value="1"/>
</dbReference>
<protein>
    <submittedName>
        <fullName evidence="4">FAD-dependent oxidoreductase</fullName>
    </submittedName>
</protein>
<dbReference type="InterPro" id="IPR006905">
    <property type="entry name" value="Flavin_halogenase"/>
</dbReference>
<name>A0A6M0S120_9CYAN</name>
<organism evidence="4 5">
    <name type="scientific">Adonisia turfae CCMR0082</name>
    <dbReference type="NCBI Taxonomy" id="2304604"/>
    <lineage>
        <taxon>Bacteria</taxon>
        <taxon>Bacillati</taxon>
        <taxon>Cyanobacteriota</taxon>
        <taxon>Adonisia</taxon>
        <taxon>Adonisia turfae</taxon>
    </lineage>
</organism>
<dbReference type="EMBL" id="QZCE01000001">
    <property type="protein sequence ID" value="NEZ61803.1"/>
    <property type="molecule type" value="Genomic_DNA"/>
</dbReference>
<reference evidence="4 5" key="1">
    <citation type="journal article" date="2020" name="Microb. Ecol.">
        <title>Ecogenomics of the Marine Benthic Filamentous Cyanobacterium Adonisia.</title>
        <authorList>
            <person name="Walter J.M."/>
            <person name="Coutinho F.H."/>
            <person name="Leomil L."/>
            <person name="Hargreaves P.I."/>
            <person name="Campeao M.E."/>
            <person name="Vieira V.V."/>
            <person name="Silva B.S."/>
            <person name="Fistarol G.O."/>
            <person name="Salomon P.S."/>
            <person name="Sawabe T."/>
            <person name="Mino S."/>
            <person name="Hosokawa M."/>
            <person name="Miyashita H."/>
            <person name="Maruyama F."/>
            <person name="van Verk M.C."/>
            <person name="Dutilh B.E."/>
            <person name="Thompson C.C."/>
            <person name="Thompson F.L."/>
        </authorList>
    </citation>
    <scope>NUCLEOTIDE SEQUENCE [LARGE SCALE GENOMIC DNA]</scope>
    <source>
        <strain evidence="4 5">CCMR0082</strain>
    </source>
</reference>
<dbReference type="Pfam" id="PF13450">
    <property type="entry name" value="NAD_binding_8"/>
    <property type="match status" value="1"/>
</dbReference>
<dbReference type="Proteomes" id="UP000473574">
    <property type="component" value="Unassembled WGS sequence"/>
</dbReference>
<proteinExistence type="inferred from homology"/>
<dbReference type="SUPFAM" id="SSF51905">
    <property type="entry name" value="FAD/NAD(P)-binding domain"/>
    <property type="match status" value="1"/>
</dbReference>
<comment type="caution">
    <text evidence="4">The sequence shown here is derived from an EMBL/GenBank/DDBJ whole genome shotgun (WGS) entry which is preliminary data.</text>
</comment>
<keyword evidence="2" id="KW-0503">Monooxygenase</keyword>
<evidence type="ECO:0000256" key="3">
    <source>
        <dbReference type="ARBA" id="ARBA00038396"/>
    </source>
</evidence>
<dbReference type="GO" id="GO:0004497">
    <property type="term" value="F:monooxygenase activity"/>
    <property type="evidence" value="ECO:0007669"/>
    <property type="project" value="UniProtKB-KW"/>
</dbReference>
<evidence type="ECO:0000313" key="4">
    <source>
        <dbReference type="EMBL" id="NEZ61803.1"/>
    </source>
</evidence>
<dbReference type="PRINTS" id="PR00420">
    <property type="entry name" value="RNGMNOXGNASE"/>
</dbReference>
<dbReference type="RefSeq" id="WP_163659756.1">
    <property type="nucleotide sequence ID" value="NZ_QZCE01000001.1"/>
</dbReference>